<accession>A8MIU2</accession>
<dbReference type="InterPro" id="IPR002725">
    <property type="entry name" value="YgjP-like_metallopeptidase"/>
</dbReference>
<protein>
    <recommendedName>
        <fullName evidence="1">YgjP-like metallopeptidase domain-containing protein</fullName>
    </recommendedName>
</protein>
<evidence type="ECO:0000313" key="3">
    <source>
        <dbReference type="Proteomes" id="UP000000269"/>
    </source>
</evidence>
<dbReference type="KEGG" id="aoe:Clos_2189"/>
<dbReference type="AlphaFoldDB" id="A8MIU2"/>
<dbReference type="STRING" id="350688.Clos_2189"/>
<dbReference type="eggNOG" id="COG1451">
    <property type="taxonomic scope" value="Bacteria"/>
</dbReference>
<reference evidence="3" key="1">
    <citation type="submission" date="2007-10" db="EMBL/GenBank/DDBJ databases">
        <title>Complete genome of Alkaliphilus oremlandii OhILAs.</title>
        <authorList>
            <person name="Copeland A."/>
            <person name="Lucas S."/>
            <person name="Lapidus A."/>
            <person name="Barry K."/>
            <person name="Detter J.C."/>
            <person name="Glavina del Rio T."/>
            <person name="Hammon N."/>
            <person name="Israni S."/>
            <person name="Dalin E."/>
            <person name="Tice H."/>
            <person name="Pitluck S."/>
            <person name="Chain P."/>
            <person name="Malfatti S."/>
            <person name="Shin M."/>
            <person name="Vergez L."/>
            <person name="Schmutz J."/>
            <person name="Larimer F."/>
            <person name="Land M."/>
            <person name="Hauser L."/>
            <person name="Kyrpides N."/>
            <person name="Mikhailova N."/>
            <person name="Stolz J.F."/>
            <person name="Dawson A."/>
            <person name="Fisher E."/>
            <person name="Crable B."/>
            <person name="Perera E."/>
            <person name="Lisak J."/>
            <person name="Ranganathan M."/>
            <person name="Basu P."/>
            <person name="Richardson P."/>
        </authorList>
    </citation>
    <scope>NUCLEOTIDE SEQUENCE [LARGE SCALE GENOMIC DNA]</scope>
    <source>
        <strain evidence="3">OhILAs</strain>
    </source>
</reference>
<feature type="domain" description="YgjP-like metallopeptidase" evidence="1">
    <location>
        <begin position="20"/>
        <end position="209"/>
    </location>
</feature>
<dbReference type="HOGENOM" id="CLU_065947_4_0_9"/>
<dbReference type="PANTHER" id="PTHR30399">
    <property type="entry name" value="UNCHARACTERIZED PROTEIN YGJP"/>
    <property type="match status" value="1"/>
</dbReference>
<dbReference type="Gene3D" id="3.30.2010.10">
    <property type="entry name" value="Metalloproteases ('zincins'), catalytic domain"/>
    <property type="match status" value="1"/>
</dbReference>
<proteinExistence type="predicted"/>
<keyword evidence="3" id="KW-1185">Reference proteome</keyword>
<evidence type="ECO:0000259" key="1">
    <source>
        <dbReference type="Pfam" id="PF01863"/>
    </source>
</evidence>
<name>A8MIU2_ALKOO</name>
<sequence>MRIETENNTIEFDIQFGKRKKLAIHIDTIGRITVKAPKNTSEDIIINAVRQNEKWIQDKLEEILKLKKSLEIRSYDEQGKFLYLGKEYFLHELIDTEGLSEEALKGNLNKFYRTQCKKIIEQRIQIYQEQLGVKPKVVEFGDYKSQWGSCNTNKRIAFNYRLIMAPLEAIDYVIVHELCHLLHMNHDRSFWRRVGSILPDYKERQKFLATNGRRLTFMILAAVLPKLYLMGEWKIH</sequence>
<dbReference type="PANTHER" id="PTHR30399:SF1">
    <property type="entry name" value="UTP PYROPHOSPHATASE"/>
    <property type="match status" value="1"/>
</dbReference>
<dbReference type="OrthoDB" id="9811177at2"/>
<dbReference type="CDD" id="cd07344">
    <property type="entry name" value="M48_yhfN_like"/>
    <property type="match status" value="1"/>
</dbReference>
<dbReference type="InterPro" id="IPR053136">
    <property type="entry name" value="UTP_pyrophosphatase-like"/>
</dbReference>
<evidence type="ECO:0000313" key="2">
    <source>
        <dbReference type="EMBL" id="ABW19724.1"/>
    </source>
</evidence>
<dbReference type="Proteomes" id="UP000000269">
    <property type="component" value="Chromosome"/>
</dbReference>
<dbReference type="RefSeq" id="WP_012160033.1">
    <property type="nucleotide sequence ID" value="NC_009922.1"/>
</dbReference>
<dbReference type="Pfam" id="PF01863">
    <property type="entry name" value="YgjP-like"/>
    <property type="match status" value="1"/>
</dbReference>
<organism evidence="2 3">
    <name type="scientific">Alkaliphilus oremlandii (strain OhILAs)</name>
    <name type="common">Clostridium oremlandii (strain OhILAs)</name>
    <dbReference type="NCBI Taxonomy" id="350688"/>
    <lineage>
        <taxon>Bacteria</taxon>
        <taxon>Bacillati</taxon>
        <taxon>Bacillota</taxon>
        <taxon>Clostridia</taxon>
        <taxon>Peptostreptococcales</taxon>
        <taxon>Natronincolaceae</taxon>
        <taxon>Alkaliphilus</taxon>
    </lineage>
</organism>
<gene>
    <name evidence="2" type="ordered locus">Clos_2189</name>
</gene>
<dbReference type="EMBL" id="CP000853">
    <property type="protein sequence ID" value="ABW19724.1"/>
    <property type="molecule type" value="Genomic_DNA"/>
</dbReference>